<name>A0ABX0GSX5_9ACTN</name>
<dbReference type="InterPro" id="IPR036890">
    <property type="entry name" value="HATPase_C_sf"/>
</dbReference>
<evidence type="ECO:0000256" key="8">
    <source>
        <dbReference type="ARBA" id="ARBA00023136"/>
    </source>
</evidence>
<feature type="transmembrane region" description="Helical" evidence="9">
    <location>
        <begin position="123"/>
        <end position="143"/>
    </location>
</feature>
<dbReference type="Gene3D" id="1.20.5.1930">
    <property type="match status" value="1"/>
</dbReference>
<comment type="subcellular location">
    <subcellularLocation>
        <location evidence="1">Cell membrane</location>
        <topology evidence="1">Multi-pass membrane protein</topology>
    </subcellularLocation>
</comment>
<dbReference type="SUPFAM" id="SSF55874">
    <property type="entry name" value="ATPase domain of HSP90 chaperone/DNA topoisomerase II/histidine kinase"/>
    <property type="match status" value="1"/>
</dbReference>
<feature type="transmembrane region" description="Helical" evidence="9">
    <location>
        <begin position="155"/>
        <end position="177"/>
    </location>
</feature>
<keyword evidence="8 9" id="KW-0472">Membrane</keyword>
<keyword evidence="3" id="KW-0808">Transferase</keyword>
<dbReference type="Gene3D" id="3.30.565.10">
    <property type="entry name" value="Histidine kinase-like ATPase, C-terminal domain"/>
    <property type="match status" value="1"/>
</dbReference>
<dbReference type="SMART" id="SM00387">
    <property type="entry name" value="HATPase_c"/>
    <property type="match status" value="1"/>
</dbReference>
<dbReference type="Proteomes" id="UP000800981">
    <property type="component" value="Unassembled WGS sequence"/>
</dbReference>
<sequence length="395" mass="41911">MSPLPVAEQQDVLARYASGAARVTAGLRLPLLALLSLLGWAVPVEHFHADAFRLVLAAYAAWSTAWLLVPARAAARPWTSWMTTAVDVVALAGLAAASGGSGSLLQPVFFLLPIVLAFQYRPALTAAVGVATSVGYLVVSLQTPAYAGGTAAPVVWLHFGFLLWLAAATTGLSVLLVRRSAAVLGLLDARQRLVADALTAEERERRRIAETLHDGPLQSVLAARMDVEGARDRHEGEGLARAEDLLRGAAGELRAAVTVLHPQVLGRLGLGPAVRELAGQQARRGRLELDLHVDDVEPHETDDLLYGVARELLTNVVKHGRATQVCVRLDRAADGRRLVVADDGVGFDTGVEVHRLREGHIGLASQRLRVATAGGRLTLATARGEGTRVTVEVPA</sequence>
<dbReference type="RefSeq" id="WP_166281008.1">
    <property type="nucleotide sequence ID" value="NZ_JAANNP010000003.1"/>
</dbReference>
<dbReference type="EMBL" id="JAANNP010000003">
    <property type="protein sequence ID" value="NHC13977.1"/>
    <property type="molecule type" value="Genomic_DNA"/>
</dbReference>
<dbReference type="GO" id="GO:0016301">
    <property type="term" value="F:kinase activity"/>
    <property type="evidence" value="ECO:0007669"/>
    <property type="project" value="UniProtKB-KW"/>
</dbReference>
<gene>
    <name evidence="11" type="ORF">G9H71_09310</name>
</gene>
<feature type="domain" description="Histidine kinase/HSP90-like ATPase" evidence="10">
    <location>
        <begin position="300"/>
        <end position="395"/>
    </location>
</feature>
<keyword evidence="5 11" id="KW-0418">Kinase</keyword>
<evidence type="ECO:0000313" key="11">
    <source>
        <dbReference type="EMBL" id="NHC13977.1"/>
    </source>
</evidence>
<keyword evidence="2" id="KW-1003">Cell membrane</keyword>
<keyword evidence="6 9" id="KW-1133">Transmembrane helix</keyword>
<evidence type="ECO:0000256" key="5">
    <source>
        <dbReference type="ARBA" id="ARBA00022777"/>
    </source>
</evidence>
<evidence type="ECO:0000256" key="2">
    <source>
        <dbReference type="ARBA" id="ARBA00022475"/>
    </source>
</evidence>
<comment type="caution">
    <text evidence="11">The sequence shown here is derived from an EMBL/GenBank/DDBJ whole genome shotgun (WGS) entry which is preliminary data.</text>
</comment>
<protein>
    <submittedName>
        <fullName evidence="11">Sensor histidine kinase</fullName>
    </submittedName>
</protein>
<feature type="transmembrane region" description="Helical" evidence="9">
    <location>
        <begin position="51"/>
        <end position="69"/>
    </location>
</feature>
<evidence type="ECO:0000259" key="10">
    <source>
        <dbReference type="SMART" id="SM00387"/>
    </source>
</evidence>
<evidence type="ECO:0000256" key="4">
    <source>
        <dbReference type="ARBA" id="ARBA00022692"/>
    </source>
</evidence>
<dbReference type="PANTHER" id="PTHR24421">
    <property type="entry name" value="NITRATE/NITRITE SENSOR PROTEIN NARX-RELATED"/>
    <property type="match status" value="1"/>
</dbReference>
<evidence type="ECO:0000256" key="7">
    <source>
        <dbReference type="ARBA" id="ARBA00023012"/>
    </source>
</evidence>
<evidence type="ECO:0000256" key="9">
    <source>
        <dbReference type="SAM" id="Phobius"/>
    </source>
</evidence>
<feature type="transmembrane region" description="Helical" evidence="9">
    <location>
        <begin position="25"/>
        <end position="44"/>
    </location>
</feature>
<keyword evidence="4 9" id="KW-0812">Transmembrane</keyword>
<dbReference type="InterPro" id="IPR003594">
    <property type="entry name" value="HATPase_dom"/>
</dbReference>
<dbReference type="CDD" id="cd16917">
    <property type="entry name" value="HATPase_UhpB-NarQ-NarX-like"/>
    <property type="match status" value="1"/>
</dbReference>
<evidence type="ECO:0000313" key="12">
    <source>
        <dbReference type="Proteomes" id="UP000800981"/>
    </source>
</evidence>
<dbReference type="Pfam" id="PF02518">
    <property type="entry name" value="HATPase_c"/>
    <property type="match status" value="1"/>
</dbReference>
<dbReference type="PANTHER" id="PTHR24421:SF37">
    <property type="entry name" value="SENSOR HISTIDINE KINASE NARS"/>
    <property type="match status" value="1"/>
</dbReference>
<organism evidence="11 12">
    <name type="scientific">Motilibacter deserti</name>
    <dbReference type="NCBI Taxonomy" id="2714956"/>
    <lineage>
        <taxon>Bacteria</taxon>
        <taxon>Bacillati</taxon>
        <taxon>Actinomycetota</taxon>
        <taxon>Actinomycetes</taxon>
        <taxon>Motilibacterales</taxon>
        <taxon>Motilibacteraceae</taxon>
        <taxon>Motilibacter</taxon>
    </lineage>
</organism>
<keyword evidence="12" id="KW-1185">Reference proteome</keyword>
<reference evidence="11 12" key="1">
    <citation type="submission" date="2020-03" db="EMBL/GenBank/DDBJ databases">
        <title>Two novel Motilibacter sp.</title>
        <authorList>
            <person name="Liu S."/>
        </authorList>
    </citation>
    <scope>NUCLEOTIDE SEQUENCE [LARGE SCALE GENOMIC DNA]</scope>
    <source>
        <strain evidence="11 12">E257</strain>
    </source>
</reference>
<evidence type="ECO:0000256" key="3">
    <source>
        <dbReference type="ARBA" id="ARBA00022679"/>
    </source>
</evidence>
<evidence type="ECO:0000256" key="6">
    <source>
        <dbReference type="ARBA" id="ARBA00022989"/>
    </source>
</evidence>
<dbReference type="InterPro" id="IPR011712">
    <property type="entry name" value="Sig_transdc_His_kin_sub3_dim/P"/>
</dbReference>
<feature type="transmembrane region" description="Helical" evidence="9">
    <location>
        <begin position="89"/>
        <end position="116"/>
    </location>
</feature>
<accession>A0ABX0GSX5</accession>
<dbReference type="InterPro" id="IPR050482">
    <property type="entry name" value="Sensor_HK_TwoCompSys"/>
</dbReference>
<keyword evidence="7" id="KW-0902">Two-component regulatory system</keyword>
<proteinExistence type="predicted"/>
<dbReference type="Pfam" id="PF07730">
    <property type="entry name" value="HisKA_3"/>
    <property type="match status" value="1"/>
</dbReference>
<evidence type="ECO:0000256" key="1">
    <source>
        <dbReference type="ARBA" id="ARBA00004651"/>
    </source>
</evidence>